<name>A0A485L7F3_9STRA</name>
<dbReference type="SUPFAM" id="SSF52047">
    <property type="entry name" value="RNI-like"/>
    <property type="match status" value="1"/>
</dbReference>
<dbReference type="SMART" id="SM00368">
    <property type="entry name" value="LRR_RI"/>
    <property type="match status" value="5"/>
</dbReference>
<evidence type="ECO:0000313" key="4">
    <source>
        <dbReference type="Proteomes" id="UP000332933"/>
    </source>
</evidence>
<dbReference type="PANTHER" id="PTHR24114">
    <property type="entry name" value="LEUCINE RICH REPEAT FAMILY PROTEIN"/>
    <property type="match status" value="1"/>
</dbReference>
<dbReference type="PANTHER" id="PTHR24114:SF2">
    <property type="entry name" value="F-BOX DOMAIN-CONTAINING PROTEIN-RELATED"/>
    <property type="match status" value="1"/>
</dbReference>
<dbReference type="OrthoDB" id="120976at2759"/>
<dbReference type="Gene3D" id="3.80.10.10">
    <property type="entry name" value="Ribonuclease Inhibitor"/>
    <property type="match status" value="2"/>
</dbReference>
<accession>A0A485L7F3</accession>
<keyword evidence="4" id="KW-1185">Reference proteome</keyword>
<feature type="compositionally biased region" description="Basic and acidic residues" evidence="1">
    <location>
        <begin position="322"/>
        <end position="396"/>
    </location>
</feature>
<sequence length="417" mass="47319">MMDPATTLDVDDESDIDLDKLPPDERDAIMSRVTPDDSLPTDAFSLGQNDLRRELIDRGIQPKGFFNDDALRLQEEFDREHVAEKESRMKQRIQTAAKTYLRETIKRKRQQLETELKEEIDELAKNPKLEVWLDLVKSNTTPIEALLRVNSIATRALAKVLPFNLSLRALNLSGNHLNDMAGKALATVLRRNNTLVKLEAEGNGFGPATLKELASALTTNAGLAYLSLESNPLTSDETDFTGVTAIGAMLAKNTTLTSLNLWRTRLGMEGGKVMEMMWALAKGMQQNETMLCLDIGNNKVGLGDATAISKALAENLARYEATQRKKGEMKKGQVEAAERARKLHDEERKQKEHEQWLEERRVERQTERDRIEAERQRKLKEEEDRQRQISDRKAAERAAQMELEKKKKKKKGGKKKK</sequence>
<dbReference type="AlphaFoldDB" id="A0A485L7F3"/>
<dbReference type="InterPro" id="IPR001611">
    <property type="entry name" value="Leu-rich_rpt"/>
</dbReference>
<dbReference type="Pfam" id="PF13516">
    <property type="entry name" value="LRR_6"/>
    <property type="match status" value="2"/>
</dbReference>
<feature type="compositionally biased region" description="Basic residues" evidence="1">
    <location>
        <begin position="406"/>
        <end position="417"/>
    </location>
</feature>
<dbReference type="Proteomes" id="UP000332933">
    <property type="component" value="Unassembled WGS sequence"/>
</dbReference>
<dbReference type="EMBL" id="VJMH01005903">
    <property type="protein sequence ID" value="KAF0692306.1"/>
    <property type="molecule type" value="Genomic_DNA"/>
</dbReference>
<reference evidence="2" key="2">
    <citation type="submission" date="2019-06" db="EMBL/GenBank/DDBJ databases">
        <title>Genomics analysis of Aphanomyces spp. identifies a new class of oomycete effector associated with host adaptation.</title>
        <authorList>
            <person name="Gaulin E."/>
        </authorList>
    </citation>
    <scope>NUCLEOTIDE SEQUENCE</scope>
    <source>
        <strain evidence="2">CBS 578.67</strain>
    </source>
</reference>
<proteinExistence type="predicted"/>
<feature type="region of interest" description="Disordered" evidence="1">
    <location>
        <begin position="322"/>
        <end position="417"/>
    </location>
</feature>
<dbReference type="PROSITE" id="PS51450">
    <property type="entry name" value="LRR"/>
    <property type="match status" value="1"/>
</dbReference>
<feature type="region of interest" description="Disordered" evidence="1">
    <location>
        <begin position="1"/>
        <end position="23"/>
    </location>
</feature>
<dbReference type="InterPro" id="IPR032675">
    <property type="entry name" value="LRR_dom_sf"/>
</dbReference>
<dbReference type="EMBL" id="CAADRA010005924">
    <property type="protein sequence ID" value="VFT93377.1"/>
    <property type="molecule type" value="Genomic_DNA"/>
</dbReference>
<gene>
    <name evidence="3" type="primary">Aste57867_16606</name>
    <name evidence="2" type="ORF">As57867_016549</name>
    <name evidence="3" type="ORF">ASTE57867_16606</name>
</gene>
<organism evidence="3 4">
    <name type="scientific">Aphanomyces stellatus</name>
    <dbReference type="NCBI Taxonomy" id="120398"/>
    <lineage>
        <taxon>Eukaryota</taxon>
        <taxon>Sar</taxon>
        <taxon>Stramenopiles</taxon>
        <taxon>Oomycota</taxon>
        <taxon>Saprolegniomycetes</taxon>
        <taxon>Saprolegniales</taxon>
        <taxon>Verrucalvaceae</taxon>
        <taxon>Aphanomyces</taxon>
    </lineage>
</organism>
<reference evidence="3 4" key="1">
    <citation type="submission" date="2019-03" db="EMBL/GenBank/DDBJ databases">
        <authorList>
            <person name="Gaulin E."/>
            <person name="Dumas B."/>
        </authorList>
    </citation>
    <scope>NUCLEOTIDE SEQUENCE [LARGE SCALE GENOMIC DNA]</scope>
    <source>
        <strain evidence="3">CBS 568.67</strain>
    </source>
</reference>
<protein>
    <submittedName>
        <fullName evidence="3">Aste57867_16606 protein</fullName>
    </submittedName>
</protein>
<evidence type="ECO:0000313" key="3">
    <source>
        <dbReference type="EMBL" id="VFT93377.1"/>
    </source>
</evidence>
<evidence type="ECO:0000313" key="2">
    <source>
        <dbReference type="EMBL" id="KAF0692306.1"/>
    </source>
</evidence>
<evidence type="ECO:0000256" key="1">
    <source>
        <dbReference type="SAM" id="MobiDB-lite"/>
    </source>
</evidence>
<dbReference type="InterPro" id="IPR052394">
    <property type="entry name" value="LRR-containing"/>
</dbReference>